<evidence type="ECO:0000313" key="2">
    <source>
        <dbReference type="EMBL" id="EFP77866.1"/>
    </source>
</evidence>
<feature type="region of interest" description="Disordered" evidence="1">
    <location>
        <begin position="1"/>
        <end position="43"/>
    </location>
</feature>
<dbReference type="Proteomes" id="UP000008783">
    <property type="component" value="Unassembled WGS sequence"/>
</dbReference>
<evidence type="ECO:0008006" key="4">
    <source>
        <dbReference type="Google" id="ProtNLM"/>
    </source>
</evidence>
<keyword evidence="3" id="KW-1185">Reference proteome</keyword>
<dbReference type="GeneID" id="10540851"/>
<organism evidence="2 3">
    <name type="scientific">Puccinia graminis f. sp. tritici (strain CRL 75-36-700-3 / race SCCL)</name>
    <name type="common">Black stem rust fungus</name>
    <dbReference type="NCBI Taxonomy" id="418459"/>
    <lineage>
        <taxon>Eukaryota</taxon>
        <taxon>Fungi</taxon>
        <taxon>Dikarya</taxon>
        <taxon>Basidiomycota</taxon>
        <taxon>Pucciniomycotina</taxon>
        <taxon>Pucciniomycetes</taxon>
        <taxon>Pucciniales</taxon>
        <taxon>Pucciniaceae</taxon>
        <taxon>Puccinia</taxon>
    </lineage>
</organism>
<dbReference type="GO" id="GO:0005737">
    <property type="term" value="C:cytoplasm"/>
    <property type="evidence" value="ECO:0000318"/>
    <property type="project" value="GO_Central"/>
</dbReference>
<name>E3K0P1_PUCGT</name>
<dbReference type="KEGG" id="pgr:PGTG_03822"/>
<dbReference type="GO" id="GO:0003729">
    <property type="term" value="F:mRNA binding"/>
    <property type="evidence" value="ECO:0000318"/>
    <property type="project" value="GO_Central"/>
</dbReference>
<dbReference type="OrthoDB" id="2510150at2759"/>
<gene>
    <name evidence="2" type="ORF">PGTG_03822</name>
</gene>
<protein>
    <recommendedName>
        <fullName evidence="4">CCHC-type domain-containing protein</fullName>
    </recommendedName>
</protein>
<feature type="compositionally biased region" description="Polar residues" evidence="1">
    <location>
        <begin position="30"/>
        <end position="41"/>
    </location>
</feature>
<accession>E3K0P1</accession>
<dbReference type="GO" id="GO:0003727">
    <property type="term" value="F:single-stranded RNA binding"/>
    <property type="evidence" value="ECO:0000318"/>
    <property type="project" value="GO_Central"/>
</dbReference>
<reference key="1">
    <citation type="submission" date="2007-01" db="EMBL/GenBank/DDBJ databases">
        <title>The Genome Sequence of Puccinia graminis f. sp. tritici Strain CRL 75-36-700-3.</title>
        <authorList>
            <consortium name="The Broad Institute Genome Sequencing Platform"/>
            <person name="Birren B."/>
            <person name="Lander E."/>
            <person name="Galagan J."/>
            <person name="Nusbaum C."/>
            <person name="Devon K."/>
            <person name="Cuomo C."/>
            <person name="Jaffe D."/>
            <person name="Butler J."/>
            <person name="Alvarez P."/>
            <person name="Gnerre S."/>
            <person name="Grabherr M."/>
            <person name="Mauceli E."/>
            <person name="Brockman W."/>
            <person name="Young S."/>
            <person name="LaButti K."/>
            <person name="Sykes S."/>
            <person name="DeCaprio D."/>
            <person name="Crawford M."/>
            <person name="Koehrsen M."/>
            <person name="Engels R."/>
            <person name="Montgomery P."/>
            <person name="Pearson M."/>
            <person name="Howarth C."/>
            <person name="Larson L."/>
            <person name="White J."/>
            <person name="Zeng Q."/>
            <person name="Kodira C."/>
            <person name="Yandava C."/>
            <person name="Alvarado L."/>
            <person name="O'Leary S."/>
            <person name="Szabo L."/>
            <person name="Dean R."/>
            <person name="Schein J."/>
        </authorList>
    </citation>
    <scope>NUCLEOTIDE SEQUENCE</scope>
    <source>
        <strain>CRL 75-36-700-3</strain>
    </source>
</reference>
<dbReference type="OMA" id="ERIRCAH"/>
<sequence>MLPPPRPPDPNRSAYASIMDDSAMIEDTENPSPQRPTTDPPSSGLHILLRKLLGEDARRDASGAVSLDAQFVQMILELSATNERMILRLENTIDQLNAKLDPLIVQMAEFQKFMQSGKPTAPQAKKSFASVASINHPTVVNAPTTRPPPAQALASLKPKRVIIHSNPANTTLKDVPRCALVQKANDALLKLEARVDGENVAVRGVSMLPSGDVSFYTKNRFHQKWLMENKHLWSKEVHIDLESTPSTFSVMAHGVPKTFDIGKAANISQLASENNFQATDLARVRWMGSNEPSAKKAGSIILSFTNKDLAFRVEKSGLFLNYDYHRTERFKPRPPQCFKCLRMGHFGKWCREKAKCAKCASNHTTNECPEGLGNVKSCVLCKDGLKNKIDGVSDINHTPFDKLCPFKKAWFEKRRMTPL</sequence>
<feature type="compositionally biased region" description="Pro residues" evidence="1">
    <location>
        <begin position="1"/>
        <end position="10"/>
    </location>
</feature>
<reference evidence="3" key="2">
    <citation type="journal article" date="2011" name="Proc. Natl. Acad. Sci. U.S.A.">
        <title>Obligate biotrophy features unraveled by the genomic analysis of rust fungi.</title>
        <authorList>
            <person name="Duplessis S."/>
            <person name="Cuomo C.A."/>
            <person name="Lin Y.-C."/>
            <person name="Aerts A."/>
            <person name="Tisserant E."/>
            <person name="Veneault-Fourrey C."/>
            <person name="Joly D.L."/>
            <person name="Hacquard S."/>
            <person name="Amselem J."/>
            <person name="Cantarel B.L."/>
            <person name="Chiu R."/>
            <person name="Coutinho P.M."/>
            <person name="Feau N."/>
            <person name="Field M."/>
            <person name="Frey P."/>
            <person name="Gelhaye E."/>
            <person name="Goldberg J."/>
            <person name="Grabherr M.G."/>
            <person name="Kodira C.D."/>
            <person name="Kohler A."/>
            <person name="Kuees U."/>
            <person name="Lindquist E.A."/>
            <person name="Lucas S.M."/>
            <person name="Mago R."/>
            <person name="Mauceli E."/>
            <person name="Morin E."/>
            <person name="Murat C."/>
            <person name="Pangilinan J.L."/>
            <person name="Park R."/>
            <person name="Pearson M."/>
            <person name="Quesneville H."/>
            <person name="Rouhier N."/>
            <person name="Sakthikumar S."/>
            <person name="Salamov A.A."/>
            <person name="Schmutz J."/>
            <person name="Selles B."/>
            <person name="Shapiro H."/>
            <person name="Tanguay P."/>
            <person name="Tuskan G.A."/>
            <person name="Henrissat B."/>
            <person name="Van de Peer Y."/>
            <person name="Rouze P."/>
            <person name="Ellis J.G."/>
            <person name="Dodds P.N."/>
            <person name="Schein J.E."/>
            <person name="Zhong S."/>
            <person name="Hamelin R.C."/>
            <person name="Grigoriev I.V."/>
            <person name="Szabo L.J."/>
            <person name="Martin F."/>
        </authorList>
    </citation>
    <scope>NUCLEOTIDE SEQUENCE [LARGE SCALE GENOMIC DNA]</scope>
    <source>
        <strain evidence="3">CRL 75-36-700-3 / race SCCL</strain>
    </source>
</reference>
<dbReference type="AlphaFoldDB" id="E3K0P1"/>
<proteinExistence type="predicted"/>
<dbReference type="GO" id="GO:0045182">
    <property type="term" value="F:translation regulator activity"/>
    <property type="evidence" value="ECO:0000318"/>
    <property type="project" value="GO_Central"/>
</dbReference>
<dbReference type="GO" id="GO:2000767">
    <property type="term" value="P:positive regulation of cytoplasmic translation"/>
    <property type="evidence" value="ECO:0000318"/>
    <property type="project" value="GO_Central"/>
</dbReference>
<dbReference type="EMBL" id="DS178268">
    <property type="protein sequence ID" value="EFP77866.1"/>
    <property type="molecule type" value="Genomic_DNA"/>
</dbReference>
<dbReference type="VEuPathDB" id="FungiDB:PGTG_03822"/>
<evidence type="ECO:0000256" key="1">
    <source>
        <dbReference type="SAM" id="MobiDB-lite"/>
    </source>
</evidence>
<dbReference type="HOGENOM" id="CLU_031560_0_0_1"/>
<evidence type="ECO:0000313" key="3">
    <source>
        <dbReference type="Proteomes" id="UP000008783"/>
    </source>
</evidence>
<dbReference type="STRING" id="418459.E3K0P1"/>
<dbReference type="InParanoid" id="E3K0P1"/>
<dbReference type="RefSeq" id="XP_003322285.1">
    <property type="nucleotide sequence ID" value="XM_003322237.2"/>
</dbReference>